<sequence>MNTVQGYLESGMHLPRFMRDFHDQKDIFKFLDEVQERNIEKSRNGDRGDSVNWRTAQVYTIDIFLWVMARHGYTLQRSRKKLPFSDIDRTIEVENERRRKEMAEALGGSHD</sequence>
<protein>
    <submittedName>
        <fullName evidence="1">Uncharacterized protein</fullName>
    </submittedName>
</protein>
<evidence type="ECO:0000313" key="2">
    <source>
        <dbReference type="Proteomes" id="UP001523528"/>
    </source>
</evidence>
<reference evidence="1 2" key="1">
    <citation type="submission" date="2022-06" db="EMBL/GenBank/DDBJ databases">
        <title>Acetobacer genomes from food samples.</title>
        <authorList>
            <person name="Sombolestani A."/>
        </authorList>
    </citation>
    <scope>NUCLEOTIDE SEQUENCE [LARGE SCALE GENOMIC DNA]</scope>
    <source>
        <strain evidence="1 2">R-83285</strain>
    </source>
</reference>
<dbReference type="Proteomes" id="UP001523528">
    <property type="component" value="Unassembled WGS sequence"/>
</dbReference>
<gene>
    <name evidence="1" type="ORF">NKW50_16225</name>
</gene>
<dbReference type="EMBL" id="JAMYZZ010000090">
    <property type="protein sequence ID" value="MCP1260110.1"/>
    <property type="molecule type" value="Genomic_DNA"/>
</dbReference>
<accession>A0ABT1F4G3</accession>
<proteinExistence type="predicted"/>
<keyword evidence="2" id="KW-1185">Reference proteome</keyword>
<evidence type="ECO:0000313" key="1">
    <source>
        <dbReference type="EMBL" id="MCP1260110.1"/>
    </source>
</evidence>
<organism evidence="1 2">
    <name type="scientific">Acetobacter lambici</name>
    <dbReference type="NCBI Taxonomy" id="1332824"/>
    <lineage>
        <taxon>Bacteria</taxon>
        <taxon>Pseudomonadati</taxon>
        <taxon>Pseudomonadota</taxon>
        <taxon>Alphaproteobacteria</taxon>
        <taxon>Acetobacterales</taxon>
        <taxon>Acetobacteraceae</taxon>
        <taxon>Acetobacter</taxon>
    </lineage>
</organism>
<name>A0ABT1F4G3_9PROT</name>
<comment type="caution">
    <text evidence="1">The sequence shown here is derived from an EMBL/GenBank/DDBJ whole genome shotgun (WGS) entry which is preliminary data.</text>
</comment>
<dbReference type="RefSeq" id="WP_165993371.1">
    <property type="nucleotide sequence ID" value="NZ_JAMYZY010000129.1"/>
</dbReference>